<feature type="transmembrane region" description="Helical" evidence="9">
    <location>
        <begin position="32"/>
        <end position="57"/>
    </location>
</feature>
<dbReference type="InterPro" id="IPR036640">
    <property type="entry name" value="ABC1_TM_sf"/>
</dbReference>
<evidence type="ECO:0000256" key="4">
    <source>
        <dbReference type="ARBA" id="ARBA00022737"/>
    </source>
</evidence>
<reference evidence="11" key="1">
    <citation type="journal article" date="2020" name="Fungal Divers.">
        <title>Resolving the Mortierellaceae phylogeny through synthesis of multi-gene phylogenetics and phylogenomics.</title>
        <authorList>
            <person name="Vandepol N."/>
            <person name="Liber J."/>
            <person name="Desiro A."/>
            <person name="Na H."/>
            <person name="Kennedy M."/>
            <person name="Barry K."/>
            <person name="Grigoriev I.V."/>
            <person name="Miller A.N."/>
            <person name="O'Donnell K."/>
            <person name="Stajich J.E."/>
            <person name="Bonito G."/>
        </authorList>
    </citation>
    <scope>NUCLEOTIDE SEQUENCE</scope>
    <source>
        <strain evidence="11">NVP60</strain>
    </source>
</reference>
<keyword evidence="7 9" id="KW-1133">Transmembrane helix</keyword>
<evidence type="ECO:0000313" key="11">
    <source>
        <dbReference type="EMBL" id="KAG0275751.1"/>
    </source>
</evidence>
<dbReference type="SUPFAM" id="SSF90123">
    <property type="entry name" value="ABC transporter transmembrane region"/>
    <property type="match status" value="1"/>
</dbReference>
<evidence type="ECO:0000256" key="1">
    <source>
        <dbReference type="ARBA" id="ARBA00004127"/>
    </source>
</evidence>
<dbReference type="OrthoDB" id="6500128at2759"/>
<proteinExistence type="predicted"/>
<dbReference type="CDD" id="cd18603">
    <property type="entry name" value="ABC_6TM_MRP1_2_3_6_D2_like"/>
    <property type="match status" value="1"/>
</dbReference>
<dbReference type="Pfam" id="PF00664">
    <property type="entry name" value="ABC_membrane"/>
    <property type="match status" value="1"/>
</dbReference>
<dbReference type="FunFam" id="1.20.1560.10:FF:000013">
    <property type="entry name" value="ABC transporter C family member 2"/>
    <property type="match status" value="1"/>
</dbReference>
<keyword evidence="2" id="KW-0813">Transport</keyword>
<feature type="transmembrane region" description="Helical" evidence="9">
    <location>
        <begin position="104"/>
        <end position="125"/>
    </location>
</feature>
<organism evidence="11 12">
    <name type="scientific">Linnemannia gamsii</name>
    <dbReference type="NCBI Taxonomy" id="64522"/>
    <lineage>
        <taxon>Eukaryota</taxon>
        <taxon>Fungi</taxon>
        <taxon>Fungi incertae sedis</taxon>
        <taxon>Mucoromycota</taxon>
        <taxon>Mortierellomycotina</taxon>
        <taxon>Mortierellomycetes</taxon>
        <taxon>Mortierellales</taxon>
        <taxon>Mortierellaceae</taxon>
        <taxon>Linnemannia</taxon>
    </lineage>
</organism>
<keyword evidence="8 9" id="KW-0472">Membrane</keyword>
<keyword evidence="12" id="KW-1185">Reference proteome</keyword>
<dbReference type="GO" id="GO:0012505">
    <property type="term" value="C:endomembrane system"/>
    <property type="evidence" value="ECO:0007669"/>
    <property type="project" value="UniProtKB-SubCell"/>
</dbReference>
<feature type="transmembrane region" description="Helical" evidence="9">
    <location>
        <begin position="249"/>
        <end position="269"/>
    </location>
</feature>
<evidence type="ECO:0000256" key="2">
    <source>
        <dbReference type="ARBA" id="ARBA00022448"/>
    </source>
</evidence>
<evidence type="ECO:0000256" key="9">
    <source>
        <dbReference type="SAM" id="Phobius"/>
    </source>
</evidence>
<dbReference type="AlphaFoldDB" id="A0A9P6QNL0"/>
<protein>
    <submittedName>
        <fullName evidence="11">Multidrug resistance-associated protein 1</fullName>
    </submittedName>
</protein>
<feature type="transmembrane region" description="Helical" evidence="9">
    <location>
        <begin position="220"/>
        <end position="237"/>
    </location>
</feature>
<comment type="caution">
    <text evidence="11">The sequence shown here is derived from an EMBL/GenBank/DDBJ whole genome shotgun (WGS) entry which is preliminary data.</text>
</comment>
<feature type="domain" description="ABC transmembrane type-1" evidence="10">
    <location>
        <begin position="1"/>
        <end position="273"/>
    </location>
</feature>
<feature type="transmembrane region" description="Helical" evidence="9">
    <location>
        <begin position="131"/>
        <end position="151"/>
    </location>
</feature>
<dbReference type="GO" id="GO:0005524">
    <property type="term" value="F:ATP binding"/>
    <property type="evidence" value="ECO:0007669"/>
    <property type="project" value="UniProtKB-KW"/>
</dbReference>
<dbReference type="GO" id="GO:0140359">
    <property type="term" value="F:ABC-type transporter activity"/>
    <property type="evidence" value="ECO:0007669"/>
    <property type="project" value="InterPro"/>
</dbReference>
<evidence type="ECO:0000256" key="6">
    <source>
        <dbReference type="ARBA" id="ARBA00022840"/>
    </source>
</evidence>
<dbReference type="GO" id="GO:0016020">
    <property type="term" value="C:membrane"/>
    <property type="evidence" value="ECO:0007669"/>
    <property type="project" value="InterPro"/>
</dbReference>
<dbReference type="InterPro" id="IPR011527">
    <property type="entry name" value="ABC1_TM_dom"/>
</dbReference>
<dbReference type="EMBL" id="JAAAIN010005181">
    <property type="protein sequence ID" value="KAG0275751.1"/>
    <property type="molecule type" value="Genomic_DNA"/>
</dbReference>
<name>A0A9P6QNL0_9FUNG</name>
<keyword evidence="5" id="KW-0547">Nucleotide-binding</keyword>
<keyword evidence="6" id="KW-0067">ATP-binding</keyword>
<evidence type="ECO:0000256" key="7">
    <source>
        <dbReference type="ARBA" id="ARBA00022989"/>
    </source>
</evidence>
<keyword evidence="3 9" id="KW-0812">Transmembrane</keyword>
<comment type="subcellular location">
    <subcellularLocation>
        <location evidence="1">Endomembrane system</location>
        <topology evidence="1">Multi-pass membrane protein</topology>
    </subcellularLocation>
</comment>
<feature type="non-terminal residue" evidence="11">
    <location>
        <position position="279"/>
    </location>
</feature>
<evidence type="ECO:0000256" key="5">
    <source>
        <dbReference type="ARBA" id="ARBA00022741"/>
    </source>
</evidence>
<sequence length="279" mass="31266">MLVQSCQIGTNLWLQHWTTARPGELRSPAMFLGVYATITMVYMILMFCFTYVVMVLAGVRATVRLHDGLLDSIMHLPMSFFDTTPLGRIVNRFSTDIFATDNTIPWWFVSLTIYGFSILGTIVVIASTTPIFLAFIPLLATGFVLVQIYYIRSSRSLKRMDSTSRSPVYQHFTETLVGVSTIRAMGVEDQFILQNEEKSSISANAYFTYQMVARWLQIRLEALGACIVFGAALFAVLDRRSLDPGIVGLTLSYALTVTSDITLAIRAYCELQNQLVSVE</sequence>
<dbReference type="Gene3D" id="1.20.1560.10">
    <property type="entry name" value="ABC transporter type 1, transmembrane domain"/>
    <property type="match status" value="1"/>
</dbReference>
<dbReference type="PANTHER" id="PTHR24223:SF443">
    <property type="entry name" value="MULTIDRUG-RESISTANCE LIKE PROTEIN 1, ISOFORM I"/>
    <property type="match status" value="1"/>
</dbReference>
<dbReference type="PROSITE" id="PS50929">
    <property type="entry name" value="ABC_TM1F"/>
    <property type="match status" value="1"/>
</dbReference>
<dbReference type="Proteomes" id="UP000823405">
    <property type="component" value="Unassembled WGS sequence"/>
</dbReference>
<gene>
    <name evidence="11" type="primary">ABCC1_12</name>
    <name evidence="11" type="ORF">BGZ97_010227</name>
</gene>
<evidence type="ECO:0000259" key="10">
    <source>
        <dbReference type="PROSITE" id="PS50929"/>
    </source>
</evidence>
<keyword evidence="4" id="KW-0677">Repeat</keyword>
<dbReference type="InterPro" id="IPR050173">
    <property type="entry name" value="ABC_transporter_C-like"/>
</dbReference>
<accession>A0A9P6QNL0</accession>
<evidence type="ECO:0000256" key="8">
    <source>
        <dbReference type="ARBA" id="ARBA00023136"/>
    </source>
</evidence>
<evidence type="ECO:0000313" key="12">
    <source>
        <dbReference type="Proteomes" id="UP000823405"/>
    </source>
</evidence>
<evidence type="ECO:0000256" key="3">
    <source>
        <dbReference type="ARBA" id="ARBA00022692"/>
    </source>
</evidence>
<dbReference type="PANTHER" id="PTHR24223">
    <property type="entry name" value="ATP-BINDING CASSETTE SUB-FAMILY C"/>
    <property type="match status" value="1"/>
</dbReference>